<dbReference type="GO" id="GO:0006313">
    <property type="term" value="P:DNA transposition"/>
    <property type="evidence" value="ECO:0007669"/>
    <property type="project" value="InterPro"/>
</dbReference>
<dbReference type="NCBIfam" id="NF047646">
    <property type="entry name" value="REP_Tyr_transpos"/>
    <property type="match status" value="1"/>
</dbReference>
<dbReference type="InterPro" id="IPR002686">
    <property type="entry name" value="Transposase_17"/>
</dbReference>
<gene>
    <name evidence="2" type="ORF">PJIAN_3627</name>
</gene>
<organism evidence="2 3">
    <name type="scientific">Paludibacter jiangxiensis</name>
    <dbReference type="NCBI Taxonomy" id="681398"/>
    <lineage>
        <taxon>Bacteria</taxon>
        <taxon>Pseudomonadati</taxon>
        <taxon>Bacteroidota</taxon>
        <taxon>Bacteroidia</taxon>
        <taxon>Bacteroidales</taxon>
        <taxon>Paludibacteraceae</taxon>
        <taxon>Paludibacter</taxon>
    </lineage>
</organism>
<dbReference type="InterPro" id="IPR036515">
    <property type="entry name" value="Transposase_17_sf"/>
</dbReference>
<reference evidence="3" key="2">
    <citation type="journal article" date="2017" name="Genome Announc.">
        <title>Draft genome sequence of Paludibacter jiangxiensis NM7(T), a propionate-producing fermentative bacterium.</title>
        <authorList>
            <person name="Qiu Y.-L."/>
            <person name="Tourlousse D.M."/>
            <person name="Matsuura N."/>
            <person name="Ohashi A."/>
            <person name="Sekiguchi Y."/>
        </authorList>
    </citation>
    <scope>NUCLEOTIDE SEQUENCE [LARGE SCALE GENOMIC DNA]</scope>
    <source>
        <strain evidence="3">NM7</strain>
    </source>
</reference>
<keyword evidence="3" id="KW-1185">Reference proteome</keyword>
<dbReference type="InterPro" id="IPR052715">
    <property type="entry name" value="RAYT_transposase"/>
</dbReference>
<dbReference type="Proteomes" id="UP000076586">
    <property type="component" value="Unassembled WGS sequence"/>
</dbReference>
<dbReference type="SMART" id="SM01321">
    <property type="entry name" value="Y1_Tnp"/>
    <property type="match status" value="1"/>
</dbReference>
<reference evidence="3" key="1">
    <citation type="submission" date="2016-04" db="EMBL/GenBank/DDBJ databases">
        <title>Draft genome sequence of Paludibacter jiangxiensis strain NM7.</title>
        <authorList>
            <person name="Qiu Y."/>
            <person name="Matsuura N."/>
            <person name="Ohashi A."/>
            <person name="Tourlousse M.D."/>
            <person name="Sekiguchi Y."/>
        </authorList>
    </citation>
    <scope>NUCLEOTIDE SEQUENCE [LARGE SCALE GENOMIC DNA]</scope>
    <source>
        <strain evidence="3">NM7</strain>
    </source>
</reference>
<dbReference type="RefSeq" id="WP_068704351.1">
    <property type="nucleotide sequence ID" value="NZ_BDCR01000003.1"/>
</dbReference>
<dbReference type="Gene3D" id="3.30.70.1290">
    <property type="entry name" value="Transposase IS200-like"/>
    <property type="match status" value="1"/>
</dbReference>
<proteinExistence type="predicted"/>
<dbReference type="GO" id="GO:0043565">
    <property type="term" value="F:sequence-specific DNA binding"/>
    <property type="evidence" value="ECO:0007669"/>
    <property type="project" value="TreeGrafter"/>
</dbReference>
<dbReference type="GO" id="GO:0004803">
    <property type="term" value="F:transposase activity"/>
    <property type="evidence" value="ECO:0007669"/>
    <property type="project" value="InterPro"/>
</dbReference>
<dbReference type="PANTHER" id="PTHR36966">
    <property type="entry name" value="REP-ASSOCIATED TYROSINE TRANSPOSASE"/>
    <property type="match status" value="1"/>
</dbReference>
<accession>A0A161LVL3</accession>
<evidence type="ECO:0000313" key="2">
    <source>
        <dbReference type="EMBL" id="GAT63309.1"/>
    </source>
</evidence>
<dbReference type="Pfam" id="PF01797">
    <property type="entry name" value="Y1_Tnp"/>
    <property type="match status" value="1"/>
</dbReference>
<evidence type="ECO:0000259" key="1">
    <source>
        <dbReference type="SMART" id="SM01321"/>
    </source>
</evidence>
<evidence type="ECO:0000313" key="3">
    <source>
        <dbReference type="Proteomes" id="UP000076586"/>
    </source>
</evidence>
<name>A0A161LVL3_9BACT</name>
<protein>
    <submittedName>
        <fullName evidence="2">REP element-mobilizing transposase RayT</fullName>
    </submittedName>
</protein>
<dbReference type="EMBL" id="BDCR01000003">
    <property type="protein sequence ID" value="GAT63309.1"/>
    <property type="molecule type" value="Genomic_DNA"/>
</dbReference>
<dbReference type="SUPFAM" id="SSF143422">
    <property type="entry name" value="Transposase IS200-like"/>
    <property type="match status" value="1"/>
</dbReference>
<sequence length="180" mass="21330">MNIQHRINGKVYFVTTTVEDWVDLFTRPVYKHIVLESLDYCIQNKGMEVYAWVLMTNHLHLLIGVTGENTVSDIVRDFKKYTSKKLVDTLQHEVTESRREWMLDRFEFSGRNDKKIKNYRFWQEGTDIQEVFLNDYFEQKMEYIHNNPVKAEIVSHSHEYRYSSAIDYAGGKGLLPVVVV</sequence>
<comment type="caution">
    <text evidence="2">The sequence shown here is derived from an EMBL/GenBank/DDBJ whole genome shotgun (WGS) entry which is preliminary data.</text>
</comment>
<feature type="domain" description="Transposase IS200-like" evidence="1">
    <location>
        <begin position="7"/>
        <end position="147"/>
    </location>
</feature>
<dbReference type="AlphaFoldDB" id="A0A161LVL3"/>
<dbReference type="PANTHER" id="PTHR36966:SF1">
    <property type="entry name" value="REP-ASSOCIATED TYROSINE TRANSPOSASE"/>
    <property type="match status" value="1"/>
</dbReference>